<reference evidence="1" key="1">
    <citation type="submission" date="2025-08" db="UniProtKB">
        <authorList>
            <consortium name="Ensembl"/>
        </authorList>
    </citation>
    <scope>IDENTIFICATION</scope>
</reference>
<dbReference type="AlphaFoldDB" id="A0A3Q2YNE5"/>
<organism evidence="1 2">
    <name type="scientific">Hippocampus comes</name>
    <name type="common">Tiger tail seahorse</name>
    <dbReference type="NCBI Taxonomy" id="109280"/>
    <lineage>
        <taxon>Eukaryota</taxon>
        <taxon>Metazoa</taxon>
        <taxon>Chordata</taxon>
        <taxon>Craniata</taxon>
        <taxon>Vertebrata</taxon>
        <taxon>Euteleostomi</taxon>
        <taxon>Actinopterygii</taxon>
        <taxon>Neopterygii</taxon>
        <taxon>Teleostei</taxon>
        <taxon>Neoteleostei</taxon>
        <taxon>Acanthomorphata</taxon>
        <taxon>Syngnathiaria</taxon>
        <taxon>Syngnathiformes</taxon>
        <taxon>Syngnathoidei</taxon>
        <taxon>Syngnathidae</taxon>
        <taxon>Hippocampus</taxon>
    </lineage>
</organism>
<sequence length="53" mass="5847">MENKLAYLTDPSVSPQRAPHTGCWSECGKCVKHTNKPSREKPVCDLCAGVFLL</sequence>
<name>A0A3Q2YNE5_HIPCM</name>
<dbReference type="Ensembl" id="ENSHCOT00000007222.1">
    <property type="protein sequence ID" value="ENSHCOP00000020026.1"/>
    <property type="gene ID" value="ENSHCOG00000005769.1"/>
</dbReference>
<proteinExistence type="predicted"/>
<reference evidence="1" key="2">
    <citation type="submission" date="2025-09" db="UniProtKB">
        <authorList>
            <consortium name="Ensembl"/>
        </authorList>
    </citation>
    <scope>IDENTIFICATION</scope>
</reference>
<keyword evidence="2" id="KW-1185">Reference proteome</keyword>
<evidence type="ECO:0000313" key="1">
    <source>
        <dbReference type="Ensembl" id="ENSHCOP00000020026.1"/>
    </source>
</evidence>
<protein>
    <submittedName>
        <fullName evidence="1">Uncharacterized protein</fullName>
    </submittedName>
</protein>
<accession>A0A3Q2YNE5</accession>
<evidence type="ECO:0000313" key="2">
    <source>
        <dbReference type="Proteomes" id="UP000264820"/>
    </source>
</evidence>
<dbReference type="Proteomes" id="UP000264820">
    <property type="component" value="Unplaced"/>
</dbReference>